<proteinExistence type="inferred from homology"/>
<dbReference type="Proteomes" id="UP001589535">
    <property type="component" value="Unassembled WGS sequence"/>
</dbReference>
<dbReference type="EMBL" id="JBHMBK010000026">
    <property type="protein sequence ID" value="MFB9688368.1"/>
    <property type="molecule type" value="Genomic_DNA"/>
</dbReference>
<keyword evidence="6" id="KW-0472">Membrane</keyword>
<dbReference type="RefSeq" id="WP_378200291.1">
    <property type="nucleotide sequence ID" value="NZ_JBHMBK010000026.1"/>
</dbReference>
<keyword evidence="6" id="KW-1133">Transmembrane helix</keyword>
<keyword evidence="1 4" id="KW-0547">Nucleotide-binding</keyword>
<protein>
    <submittedName>
        <fullName evidence="7">Hsp70 family protein</fullName>
    </submittedName>
</protein>
<name>A0ABV5UEL7_9PSEU</name>
<keyword evidence="3" id="KW-0143">Chaperone</keyword>
<evidence type="ECO:0000256" key="5">
    <source>
        <dbReference type="SAM" id="MobiDB-lite"/>
    </source>
</evidence>
<keyword evidence="2 4" id="KW-0067">ATP-binding</keyword>
<comment type="caution">
    <text evidence="7">The sequence shown here is derived from an EMBL/GenBank/DDBJ whole genome shotgun (WGS) entry which is preliminary data.</text>
</comment>
<reference evidence="7 8" key="1">
    <citation type="submission" date="2024-09" db="EMBL/GenBank/DDBJ databases">
        <authorList>
            <person name="Sun Q."/>
            <person name="Mori K."/>
        </authorList>
    </citation>
    <scope>NUCLEOTIDE SEQUENCE [LARGE SCALE GENOMIC DNA]</scope>
    <source>
        <strain evidence="7 8">JCM 13852</strain>
    </source>
</reference>
<accession>A0ABV5UEL7</accession>
<dbReference type="InterPro" id="IPR043129">
    <property type="entry name" value="ATPase_NBD"/>
</dbReference>
<evidence type="ECO:0000256" key="2">
    <source>
        <dbReference type="ARBA" id="ARBA00022840"/>
    </source>
</evidence>
<evidence type="ECO:0000313" key="8">
    <source>
        <dbReference type="Proteomes" id="UP001589535"/>
    </source>
</evidence>
<dbReference type="Gene3D" id="3.30.420.40">
    <property type="match status" value="2"/>
</dbReference>
<feature type="transmembrane region" description="Helical" evidence="6">
    <location>
        <begin position="398"/>
        <end position="419"/>
    </location>
</feature>
<gene>
    <name evidence="7" type="ORF">ACFFTO_29685</name>
</gene>
<feature type="compositionally biased region" description="Pro residues" evidence="5">
    <location>
        <begin position="364"/>
        <end position="374"/>
    </location>
</feature>
<dbReference type="Gene3D" id="3.90.640.10">
    <property type="entry name" value="Actin, Chain A, domain 4"/>
    <property type="match status" value="1"/>
</dbReference>
<evidence type="ECO:0000256" key="4">
    <source>
        <dbReference type="RuleBase" id="RU003322"/>
    </source>
</evidence>
<dbReference type="InterPro" id="IPR013126">
    <property type="entry name" value="Hsp_70_fam"/>
</dbReference>
<keyword evidence="8" id="KW-1185">Reference proteome</keyword>
<dbReference type="SUPFAM" id="SSF53067">
    <property type="entry name" value="Actin-like ATPase domain"/>
    <property type="match status" value="2"/>
</dbReference>
<evidence type="ECO:0000313" key="7">
    <source>
        <dbReference type="EMBL" id="MFB9688368.1"/>
    </source>
</evidence>
<dbReference type="PANTHER" id="PTHR19375">
    <property type="entry name" value="HEAT SHOCK PROTEIN 70KDA"/>
    <property type="match status" value="1"/>
</dbReference>
<evidence type="ECO:0000256" key="3">
    <source>
        <dbReference type="ARBA" id="ARBA00023186"/>
    </source>
</evidence>
<evidence type="ECO:0000256" key="1">
    <source>
        <dbReference type="ARBA" id="ARBA00022741"/>
    </source>
</evidence>
<comment type="similarity">
    <text evidence="4">Belongs to the heat shock protein 70 family.</text>
</comment>
<keyword evidence="6" id="KW-0812">Transmembrane</keyword>
<sequence length="567" mass="60695">MDVLSIDFGTSSTVGVLSAFGRGPRAIEVDGSVTMSSAVYVNDDGLLVVGQDAERRARLDPSRFEPNPKRRIDEGAIRLGDADVHVGDAFAAVLRRMGEEAERQLGHPPAQTRISHPAGWAADRQDVLRDAAAKARLADVRLIPEPVAAAAHYASLGRRAGGPIGVYDLGAGTFDCAVVGVTRQGFAVLAEDGLPDLGSLDIDQALLVHIGRSVSHADPAQWQRLLRPQTTADRRARRALLQDVRDAKESLSRHVQTHVPMPEPFGDVLVSRDELEALVRPSLLRSAELLAATIRRAGLTPAQLGGVYLVGGPSRMPLLAGLLGRQLGVAPTTQDQPETAVAFGLHHVPLGTAGDLTVPAFAPVRPPVTPPRPQPWQQARPPQSPPPPPEPRRKRKPWFLALAVLLVAAVVATVVVFVIRDQAARAAADCTQTTERDRAGFTPCLRLLAGAVADRGTCKENDHFAQLLGAQLSVVCDFTGGSVRYFQGLTTEYVEANTKLTPAGSAVGRGTWDGGGLHGEYLARADKKSSLVLFGVHERRVAAIYLTEEPRRLEELLAGFTREVKPA</sequence>
<dbReference type="PRINTS" id="PR00301">
    <property type="entry name" value="HEATSHOCK70"/>
</dbReference>
<feature type="region of interest" description="Disordered" evidence="5">
    <location>
        <begin position="361"/>
        <end position="393"/>
    </location>
</feature>
<dbReference type="Pfam" id="PF00012">
    <property type="entry name" value="HSP70"/>
    <property type="match status" value="1"/>
</dbReference>
<evidence type="ECO:0000256" key="6">
    <source>
        <dbReference type="SAM" id="Phobius"/>
    </source>
</evidence>
<organism evidence="7 8">
    <name type="scientific">Amycolatopsis plumensis</name>
    <dbReference type="NCBI Taxonomy" id="236508"/>
    <lineage>
        <taxon>Bacteria</taxon>
        <taxon>Bacillati</taxon>
        <taxon>Actinomycetota</taxon>
        <taxon>Actinomycetes</taxon>
        <taxon>Pseudonocardiales</taxon>
        <taxon>Pseudonocardiaceae</taxon>
        <taxon>Amycolatopsis</taxon>
    </lineage>
</organism>